<dbReference type="EMBL" id="UINC01096245">
    <property type="protein sequence ID" value="SVC52972.1"/>
    <property type="molecule type" value="Genomic_DNA"/>
</dbReference>
<dbReference type="SUPFAM" id="SSF75304">
    <property type="entry name" value="Amidase signature (AS) enzymes"/>
    <property type="match status" value="1"/>
</dbReference>
<evidence type="ECO:0000313" key="2">
    <source>
        <dbReference type="EMBL" id="SVC52972.1"/>
    </source>
</evidence>
<dbReference type="AlphaFoldDB" id="A0A382MZS9"/>
<proteinExistence type="predicted"/>
<dbReference type="PANTHER" id="PTHR11895">
    <property type="entry name" value="TRANSAMIDASE"/>
    <property type="match status" value="1"/>
</dbReference>
<dbReference type="InterPro" id="IPR000120">
    <property type="entry name" value="Amidase"/>
</dbReference>
<reference evidence="2" key="1">
    <citation type="submission" date="2018-05" db="EMBL/GenBank/DDBJ databases">
        <authorList>
            <person name="Lanie J.A."/>
            <person name="Ng W.-L."/>
            <person name="Kazmierczak K.M."/>
            <person name="Andrzejewski T.M."/>
            <person name="Davidsen T.M."/>
            <person name="Wayne K.J."/>
            <person name="Tettelin H."/>
            <person name="Glass J.I."/>
            <person name="Rusch D."/>
            <person name="Podicherti R."/>
            <person name="Tsui H.-C.T."/>
            <person name="Winkler M.E."/>
        </authorList>
    </citation>
    <scope>NUCLEOTIDE SEQUENCE</scope>
</reference>
<organism evidence="2">
    <name type="scientific">marine metagenome</name>
    <dbReference type="NCBI Taxonomy" id="408172"/>
    <lineage>
        <taxon>unclassified sequences</taxon>
        <taxon>metagenomes</taxon>
        <taxon>ecological metagenomes</taxon>
    </lineage>
</organism>
<name>A0A382MZS9_9ZZZZ</name>
<evidence type="ECO:0000259" key="1">
    <source>
        <dbReference type="Pfam" id="PF01425"/>
    </source>
</evidence>
<feature type="domain" description="Amidase" evidence="1">
    <location>
        <begin position="27"/>
        <end position="107"/>
    </location>
</feature>
<feature type="non-terminal residue" evidence="2">
    <location>
        <position position="107"/>
    </location>
</feature>
<dbReference type="PANTHER" id="PTHR11895:SF7">
    <property type="entry name" value="GLUTAMYL-TRNA(GLN) AMIDOTRANSFERASE SUBUNIT A, MITOCHONDRIAL"/>
    <property type="match status" value="1"/>
</dbReference>
<dbReference type="InterPro" id="IPR023631">
    <property type="entry name" value="Amidase_dom"/>
</dbReference>
<dbReference type="InterPro" id="IPR036928">
    <property type="entry name" value="AS_sf"/>
</dbReference>
<dbReference type="Gene3D" id="3.90.1300.10">
    <property type="entry name" value="Amidase signature (AS) domain"/>
    <property type="match status" value="1"/>
</dbReference>
<protein>
    <recommendedName>
        <fullName evidence="1">Amidase domain-containing protein</fullName>
    </recommendedName>
</protein>
<accession>A0A382MZS9</accession>
<gene>
    <name evidence="2" type="ORF">METZ01_LOCUS305826</name>
</gene>
<dbReference type="GO" id="GO:0003824">
    <property type="term" value="F:catalytic activity"/>
    <property type="evidence" value="ECO:0007669"/>
    <property type="project" value="InterPro"/>
</dbReference>
<sequence length="107" mass="11994">MKKTEIPFLTATDLSHKIRDKEISPTEVVIAYIERIENINPTLNSYITICSKHALDKAKDLEASLMQGDYKGPFHGIPVAVKDQWWTKGIRTTGGSSTLSSYIPEKD</sequence>
<dbReference type="Pfam" id="PF01425">
    <property type="entry name" value="Amidase"/>
    <property type="match status" value="1"/>
</dbReference>